<gene>
    <name evidence="11" type="ORF">OPV22_002904</name>
</gene>
<evidence type="ECO:0000256" key="6">
    <source>
        <dbReference type="ARBA" id="ARBA00023163"/>
    </source>
</evidence>
<feature type="region of interest" description="Disordered" evidence="9">
    <location>
        <begin position="437"/>
        <end position="458"/>
    </location>
</feature>
<dbReference type="SMART" id="SM00389">
    <property type="entry name" value="HOX"/>
    <property type="match status" value="1"/>
</dbReference>
<dbReference type="PANTHER" id="PTHR11850">
    <property type="entry name" value="HOMEOBOX PROTEIN TRANSCRIPTION FACTORS"/>
    <property type="match status" value="1"/>
</dbReference>
<dbReference type="SUPFAM" id="SSF46689">
    <property type="entry name" value="Homeodomain-like"/>
    <property type="match status" value="1"/>
</dbReference>
<dbReference type="GO" id="GO:0003677">
    <property type="term" value="F:DNA binding"/>
    <property type="evidence" value="ECO:0007669"/>
    <property type="project" value="UniProtKB-UniRule"/>
</dbReference>
<dbReference type="InterPro" id="IPR001356">
    <property type="entry name" value="HD"/>
</dbReference>
<evidence type="ECO:0000256" key="4">
    <source>
        <dbReference type="ARBA" id="ARBA00023125"/>
    </source>
</evidence>
<dbReference type="EMBL" id="JAQQAF010000001">
    <property type="protein sequence ID" value="KAJ8512470.1"/>
    <property type="molecule type" value="Genomic_DNA"/>
</dbReference>
<keyword evidence="6" id="KW-0804">Transcription</keyword>
<dbReference type="Pfam" id="PF05920">
    <property type="entry name" value="Homeobox_KN"/>
    <property type="match status" value="1"/>
</dbReference>
<proteinExistence type="inferred from homology"/>
<reference evidence="11 12" key="1">
    <citation type="submission" date="2022-12" db="EMBL/GenBank/DDBJ databases">
        <title>Chromosome-scale assembly of the Ensete ventricosum genome.</title>
        <authorList>
            <person name="Dussert Y."/>
            <person name="Stocks J."/>
            <person name="Wendawek A."/>
            <person name="Woldeyes F."/>
            <person name="Nichols R.A."/>
            <person name="Borrell J.S."/>
        </authorList>
    </citation>
    <scope>NUCLEOTIDE SEQUENCE [LARGE SCALE GENOMIC DNA]</scope>
    <source>
        <strain evidence="12">cv. Maze</strain>
        <tissue evidence="11">Seeds</tissue>
    </source>
</reference>
<dbReference type="PROSITE" id="PS50071">
    <property type="entry name" value="HOMEOBOX_2"/>
    <property type="match status" value="1"/>
</dbReference>
<sequence>MAESQHHQQALGYTNFSPTADTVLMHSFQPSQELYSLQAGMEMLGVPSKPQQNTDAWRAFFPVAGSSSNAASSFPQTLNENLMVTPERVGVSQWHPRNRMLVDESSARFLFPSCQGNGHSSSGLSLSLNHAETSNSGYDQPPFDHHVLTSSRDTQLLQKPADHHLQDGRFFQSSISQSTLINPYQQSQELLKSTKYLIPARELLNEFCNLETAVIGSSKDKASKTKPWEEGVTSSSSISFNQSLYSLDIHELQGRKAKLVSMLEEVDKRYRRYREQMRAVVSSFEAVAGEGAATVYSALAAKVMSRHFRCLRDGIVGQIDAIKKAMGEKDAVAPGTTRGETPRLKLIDQCIRQQRAFQQAGMMESHPWRPQRGLPERSVSILRAWLFEHFLHPYPSDVDKHILARQTGLSRSQVSNWFINARVRLWKPMVEEMYLEETKEQENQTSQEENYNSGDNVNRNLIYNSCQVDNVEDRKPAPRQLLTEPDSISWVISNSDGRERAAGSKSSQNPNAGDNFGVVDLDFTSYNQCSHPSFGSGVSLTLGLQQHNGGGMSLSFSPPAPQPSLLFSREQMEECHPSQLPIVDADAQNSAYRNLVGAQLLQHFAG</sequence>
<evidence type="ECO:0000313" key="11">
    <source>
        <dbReference type="EMBL" id="KAJ8512470.1"/>
    </source>
</evidence>
<accession>A0AAV8RZE6</accession>
<dbReference type="InterPro" id="IPR050224">
    <property type="entry name" value="TALE_homeobox"/>
</dbReference>
<name>A0AAV8RZE6_ENSVE</name>
<comment type="similarity">
    <text evidence="2">Belongs to the TALE/BELL homeobox family.</text>
</comment>
<protein>
    <recommendedName>
        <fullName evidence="10">Homeobox domain-containing protein</fullName>
    </recommendedName>
</protein>
<dbReference type="Proteomes" id="UP001222027">
    <property type="component" value="Unassembled WGS sequence"/>
</dbReference>
<evidence type="ECO:0000256" key="8">
    <source>
        <dbReference type="PROSITE-ProRule" id="PRU00108"/>
    </source>
</evidence>
<feature type="DNA-binding region" description="Homeobox" evidence="8">
    <location>
        <begin position="367"/>
        <end position="429"/>
    </location>
</feature>
<evidence type="ECO:0000256" key="9">
    <source>
        <dbReference type="SAM" id="MobiDB-lite"/>
    </source>
</evidence>
<dbReference type="InterPro" id="IPR006563">
    <property type="entry name" value="POX_dom"/>
</dbReference>
<dbReference type="InterPro" id="IPR009057">
    <property type="entry name" value="Homeodomain-like_sf"/>
</dbReference>
<organism evidence="11 12">
    <name type="scientific">Ensete ventricosum</name>
    <name type="common">Abyssinian banana</name>
    <name type="synonym">Musa ensete</name>
    <dbReference type="NCBI Taxonomy" id="4639"/>
    <lineage>
        <taxon>Eukaryota</taxon>
        <taxon>Viridiplantae</taxon>
        <taxon>Streptophyta</taxon>
        <taxon>Embryophyta</taxon>
        <taxon>Tracheophyta</taxon>
        <taxon>Spermatophyta</taxon>
        <taxon>Magnoliopsida</taxon>
        <taxon>Liliopsida</taxon>
        <taxon>Zingiberales</taxon>
        <taxon>Musaceae</taxon>
        <taxon>Ensete</taxon>
    </lineage>
</organism>
<comment type="caution">
    <text evidence="11">The sequence shown here is derived from an EMBL/GenBank/DDBJ whole genome shotgun (WGS) entry which is preliminary data.</text>
</comment>
<dbReference type="SMART" id="SM00574">
    <property type="entry name" value="POX"/>
    <property type="match status" value="1"/>
</dbReference>
<keyword evidence="12" id="KW-1185">Reference proteome</keyword>
<dbReference type="Pfam" id="PF07526">
    <property type="entry name" value="POX"/>
    <property type="match status" value="1"/>
</dbReference>
<dbReference type="GO" id="GO:0005634">
    <property type="term" value="C:nucleus"/>
    <property type="evidence" value="ECO:0007669"/>
    <property type="project" value="UniProtKB-SubCell"/>
</dbReference>
<evidence type="ECO:0000256" key="2">
    <source>
        <dbReference type="ARBA" id="ARBA00006454"/>
    </source>
</evidence>
<evidence type="ECO:0000256" key="7">
    <source>
        <dbReference type="ARBA" id="ARBA00023242"/>
    </source>
</evidence>
<dbReference type="FunFam" id="1.10.10.60:FF:000083">
    <property type="entry name" value="BEL1-like homeodomain protein 4"/>
    <property type="match status" value="1"/>
</dbReference>
<dbReference type="InterPro" id="IPR008422">
    <property type="entry name" value="KN_HD"/>
</dbReference>
<keyword evidence="5 8" id="KW-0371">Homeobox</keyword>
<feature type="domain" description="Homeobox" evidence="10">
    <location>
        <begin position="365"/>
        <end position="428"/>
    </location>
</feature>
<evidence type="ECO:0000256" key="3">
    <source>
        <dbReference type="ARBA" id="ARBA00023015"/>
    </source>
</evidence>
<keyword evidence="4 8" id="KW-0238">DNA-binding</keyword>
<dbReference type="AlphaFoldDB" id="A0AAV8RZE6"/>
<evidence type="ECO:0000259" key="10">
    <source>
        <dbReference type="PROSITE" id="PS50071"/>
    </source>
</evidence>
<keyword evidence="7 8" id="KW-0539">Nucleus</keyword>
<evidence type="ECO:0000313" key="12">
    <source>
        <dbReference type="Proteomes" id="UP001222027"/>
    </source>
</evidence>
<keyword evidence="3" id="KW-0805">Transcription regulation</keyword>
<comment type="subcellular location">
    <subcellularLocation>
        <location evidence="1 8">Nucleus</location>
    </subcellularLocation>
</comment>
<dbReference type="GO" id="GO:0006355">
    <property type="term" value="P:regulation of DNA-templated transcription"/>
    <property type="evidence" value="ECO:0007669"/>
    <property type="project" value="InterPro"/>
</dbReference>
<evidence type="ECO:0000256" key="5">
    <source>
        <dbReference type="ARBA" id="ARBA00023155"/>
    </source>
</evidence>
<dbReference type="Gene3D" id="1.10.10.60">
    <property type="entry name" value="Homeodomain-like"/>
    <property type="match status" value="1"/>
</dbReference>
<dbReference type="CDD" id="cd00086">
    <property type="entry name" value="homeodomain"/>
    <property type="match status" value="1"/>
</dbReference>
<evidence type="ECO:0000256" key="1">
    <source>
        <dbReference type="ARBA" id="ARBA00004123"/>
    </source>
</evidence>
<feature type="compositionally biased region" description="Polar residues" evidence="9">
    <location>
        <begin position="443"/>
        <end position="458"/>
    </location>
</feature>